<feature type="domain" description="Beta-xylosidase C-terminal Concanavalin A-like" evidence="6">
    <location>
        <begin position="354"/>
        <end position="527"/>
    </location>
</feature>
<evidence type="ECO:0000256" key="4">
    <source>
        <dbReference type="RuleBase" id="RU361187"/>
    </source>
</evidence>
<gene>
    <name evidence="7" type="ORF">JAO74_18040</name>
</gene>
<keyword evidence="2 4" id="KW-0378">Hydrolase</keyword>
<dbReference type="InterPro" id="IPR006710">
    <property type="entry name" value="Glyco_hydro_43"/>
</dbReference>
<comment type="similarity">
    <text evidence="1 4">Belongs to the glycosyl hydrolase 43 family.</text>
</comment>
<dbReference type="Pfam" id="PF04616">
    <property type="entry name" value="Glyco_hydro_43"/>
    <property type="match status" value="1"/>
</dbReference>
<organism evidence="7 8">
    <name type="scientific">Sphingomonas mollis</name>
    <dbReference type="NCBI Taxonomy" id="2795726"/>
    <lineage>
        <taxon>Bacteria</taxon>
        <taxon>Pseudomonadati</taxon>
        <taxon>Pseudomonadota</taxon>
        <taxon>Alphaproteobacteria</taxon>
        <taxon>Sphingomonadales</taxon>
        <taxon>Sphingomonadaceae</taxon>
        <taxon>Sphingomonas</taxon>
    </lineage>
</organism>
<protein>
    <submittedName>
        <fullName evidence="7">Family 43 glycosylhydrolase</fullName>
    </submittedName>
</protein>
<keyword evidence="8" id="KW-1185">Reference proteome</keyword>
<name>A0ABS0XUI2_9SPHN</name>
<evidence type="ECO:0000256" key="3">
    <source>
        <dbReference type="ARBA" id="ARBA00023295"/>
    </source>
</evidence>
<dbReference type="Gene3D" id="2.115.10.20">
    <property type="entry name" value="Glycosyl hydrolase domain, family 43"/>
    <property type="match status" value="1"/>
</dbReference>
<dbReference type="SUPFAM" id="SSF75005">
    <property type="entry name" value="Arabinanase/levansucrase/invertase"/>
    <property type="match status" value="1"/>
</dbReference>
<proteinExistence type="inferred from homology"/>
<feature type="signal peptide" evidence="5">
    <location>
        <begin position="1"/>
        <end position="24"/>
    </location>
</feature>
<sequence length="534" mass="58329">MDPTRRQTLALALASVGAGLPVAAARSAPVPSWRAGIEGQRRADVGDGTYRNPVLAGDRPDPNILKDGEDYYAAFSSFLYYPGVPIWHSRDLVNWTPVTAALTRNIGSVWALDIARHDGRYFIYIPALDDADAVRPLKTYVIHAPTMRGPWSEPIDMQIDGMIDPGHAVGEDGKRYLFFNGGNRILLSDDGLSAAGPVTHVYDGWPIPPDWIIEGFALEGPKITRRGDWFYMFSGQGGTAGPPTSHMVVVARSRSINGPWRNCPHNPVVRTASRDEPWWSRGHATAVEGPDGCWWLVYHGYENGMRTLGRQMLLEPIEWTADGWPRATGGTLSRPLPKPARGVGGAHGQALSGFDANAIGNRLAFFAPPRDYLARASIRDSVLTLAGQGKGPADASPLLFVAGDRSYDVQVEVEVEAGTEAGLLLFYNEKLFCGLGLDGARLHAYRIGQQERWPPGATTTARRLFLRLANDENVVTFLHSADGRRWTKERSFEVAGYNHNVADGFLSLRPGLYAAGAGHAVFRSLTYTAASRRS</sequence>
<dbReference type="RefSeq" id="WP_199041605.1">
    <property type="nucleotide sequence ID" value="NZ_JAELXS010000019.1"/>
</dbReference>
<evidence type="ECO:0000259" key="6">
    <source>
        <dbReference type="Pfam" id="PF17851"/>
    </source>
</evidence>
<keyword evidence="5" id="KW-0732">Signal</keyword>
<dbReference type="InterPro" id="IPR023296">
    <property type="entry name" value="Glyco_hydro_beta-prop_sf"/>
</dbReference>
<dbReference type="Gene3D" id="2.60.120.200">
    <property type="match status" value="1"/>
</dbReference>
<reference evidence="8" key="1">
    <citation type="submission" date="2020-12" db="EMBL/GenBank/DDBJ databases">
        <title>Hymenobacter sp.</title>
        <authorList>
            <person name="Kim M.K."/>
        </authorList>
    </citation>
    <scope>NUCLEOTIDE SEQUENCE [LARGE SCALE GENOMIC DNA]</scope>
    <source>
        <strain evidence="8">BT553</strain>
    </source>
</reference>
<feature type="chain" id="PRO_5047250148" evidence="5">
    <location>
        <begin position="25"/>
        <end position="534"/>
    </location>
</feature>
<evidence type="ECO:0000313" key="7">
    <source>
        <dbReference type="EMBL" id="MBJ6123677.1"/>
    </source>
</evidence>
<accession>A0ABS0XUI2</accession>
<keyword evidence="3 4" id="KW-0326">Glycosidase</keyword>
<evidence type="ECO:0000256" key="1">
    <source>
        <dbReference type="ARBA" id="ARBA00009865"/>
    </source>
</evidence>
<evidence type="ECO:0000256" key="5">
    <source>
        <dbReference type="SAM" id="SignalP"/>
    </source>
</evidence>
<dbReference type="Proteomes" id="UP000640426">
    <property type="component" value="Unassembled WGS sequence"/>
</dbReference>
<dbReference type="Pfam" id="PF17851">
    <property type="entry name" value="GH43_C2"/>
    <property type="match status" value="1"/>
</dbReference>
<dbReference type="InterPro" id="IPR041542">
    <property type="entry name" value="GH43_C2"/>
</dbReference>
<dbReference type="PANTHER" id="PTHR42812:SF2">
    <property type="entry name" value="XYLOSIDASE_ARABINOSIDASE"/>
    <property type="match status" value="1"/>
</dbReference>
<evidence type="ECO:0000313" key="8">
    <source>
        <dbReference type="Proteomes" id="UP000640426"/>
    </source>
</evidence>
<dbReference type="SUPFAM" id="SSF49899">
    <property type="entry name" value="Concanavalin A-like lectins/glucanases"/>
    <property type="match status" value="1"/>
</dbReference>
<dbReference type="InterPro" id="IPR013320">
    <property type="entry name" value="ConA-like_dom_sf"/>
</dbReference>
<dbReference type="EMBL" id="JAELXS010000019">
    <property type="protein sequence ID" value="MBJ6123677.1"/>
    <property type="molecule type" value="Genomic_DNA"/>
</dbReference>
<dbReference type="InterPro" id="IPR051795">
    <property type="entry name" value="Glycosyl_Hydrlase_43"/>
</dbReference>
<evidence type="ECO:0000256" key="2">
    <source>
        <dbReference type="ARBA" id="ARBA00022801"/>
    </source>
</evidence>
<comment type="caution">
    <text evidence="7">The sequence shown here is derived from an EMBL/GenBank/DDBJ whole genome shotgun (WGS) entry which is preliminary data.</text>
</comment>
<dbReference type="PANTHER" id="PTHR42812">
    <property type="entry name" value="BETA-XYLOSIDASE"/>
    <property type="match status" value="1"/>
</dbReference>
<dbReference type="CDD" id="cd09002">
    <property type="entry name" value="GH43_XYL-like"/>
    <property type="match status" value="1"/>
</dbReference>